<evidence type="ECO:0000313" key="3">
    <source>
        <dbReference type="Proteomes" id="UP001367676"/>
    </source>
</evidence>
<dbReference type="AlphaFoldDB" id="A0AAN9TL01"/>
<accession>A0AAN9TL01</accession>
<organism evidence="2 3">
    <name type="scientific">Parthenolecanium corni</name>
    <dbReference type="NCBI Taxonomy" id="536013"/>
    <lineage>
        <taxon>Eukaryota</taxon>
        <taxon>Metazoa</taxon>
        <taxon>Ecdysozoa</taxon>
        <taxon>Arthropoda</taxon>
        <taxon>Hexapoda</taxon>
        <taxon>Insecta</taxon>
        <taxon>Pterygota</taxon>
        <taxon>Neoptera</taxon>
        <taxon>Paraneoptera</taxon>
        <taxon>Hemiptera</taxon>
        <taxon>Sternorrhyncha</taxon>
        <taxon>Coccoidea</taxon>
        <taxon>Coccidae</taxon>
        <taxon>Parthenolecanium</taxon>
    </lineage>
</organism>
<feature type="compositionally biased region" description="Low complexity" evidence="1">
    <location>
        <begin position="45"/>
        <end position="63"/>
    </location>
</feature>
<protein>
    <submittedName>
        <fullName evidence="2">Uncharacterized protein</fullName>
    </submittedName>
</protein>
<feature type="compositionally biased region" description="Acidic residues" evidence="1">
    <location>
        <begin position="95"/>
        <end position="104"/>
    </location>
</feature>
<evidence type="ECO:0000313" key="2">
    <source>
        <dbReference type="EMBL" id="KAK7601065.1"/>
    </source>
</evidence>
<name>A0AAN9TL01_9HEMI</name>
<comment type="caution">
    <text evidence="2">The sequence shown here is derived from an EMBL/GenBank/DDBJ whole genome shotgun (WGS) entry which is preliminary data.</text>
</comment>
<proteinExistence type="predicted"/>
<dbReference type="Proteomes" id="UP001367676">
    <property type="component" value="Unassembled WGS sequence"/>
</dbReference>
<keyword evidence="3" id="KW-1185">Reference proteome</keyword>
<sequence length="160" mass="17567">MALQNFSLPFGPVSYFGVDGGAAAAPQYYFNEAQHGPKVFGYPESGPQAGHQPQQHRQQPSGQNSHRQQHQTHYTRVTGSNDPRNGKTSVHAIVDYDDDFNDGDLSQDDFNDVKPFPLPTVTPIQGPIFIKNGSVPVVPLYSYPKVNNGSLVQIPVSSFR</sequence>
<feature type="region of interest" description="Disordered" evidence="1">
    <location>
        <begin position="36"/>
        <end position="104"/>
    </location>
</feature>
<feature type="compositionally biased region" description="Polar residues" evidence="1">
    <location>
        <begin position="71"/>
        <end position="88"/>
    </location>
</feature>
<gene>
    <name evidence="2" type="ORF">V9T40_008506</name>
</gene>
<dbReference type="EMBL" id="JBBCAQ010000010">
    <property type="protein sequence ID" value="KAK7601065.1"/>
    <property type="molecule type" value="Genomic_DNA"/>
</dbReference>
<evidence type="ECO:0000256" key="1">
    <source>
        <dbReference type="SAM" id="MobiDB-lite"/>
    </source>
</evidence>
<reference evidence="2 3" key="1">
    <citation type="submission" date="2024-03" db="EMBL/GenBank/DDBJ databases">
        <title>Adaptation during the transition from Ophiocordyceps entomopathogen to insect associate is accompanied by gene loss and intensified selection.</title>
        <authorList>
            <person name="Ward C.M."/>
            <person name="Onetto C.A."/>
            <person name="Borneman A.R."/>
        </authorList>
    </citation>
    <scope>NUCLEOTIDE SEQUENCE [LARGE SCALE GENOMIC DNA]</scope>
    <source>
        <strain evidence="2">AWRI1</strain>
        <tissue evidence="2">Single Adult Female</tissue>
    </source>
</reference>